<dbReference type="Pfam" id="PF13681">
    <property type="entry name" value="PilX"/>
    <property type="match status" value="1"/>
</dbReference>
<dbReference type="Pfam" id="PF14341">
    <property type="entry name" value="PilX_N"/>
    <property type="match status" value="1"/>
</dbReference>
<proteinExistence type="predicted"/>
<feature type="domain" description="Type 4 fimbrial biogenesis protein PilX N-terminal" evidence="2">
    <location>
        <begin position="16"/>
        <end position="66"/>
    </location>
</feature>
<evidence type="ECO:0000259" key="1">
    <source>
        <dbReference type="Pfam" id="PF13681"/>
    </source>
</evidence>
<dbReference type="AlphaFoldDB" id="A0A6G8IDY3"/>
<dbReference type="Proteomes" id="UP000503162">
    <property type="component" value="Chromosome"/>
</dbReference>
<protein>
    <submittedName>
        <fullName evidence="3">Pilus assembly protein</fullName>
    </submittedName>
</protein>
<dbReference type="EMBL" id="CP049989">
    <property type="protein sequence ID" value="QIM51343.1"/>
    <property type="molecule type" value="Genomic_DNA"/>
</dbReference>
<dbReference type="InterPro" id="IPR025205">
    <property type="entry name" value="PilX/PilW_C"/>
</dbReference>
<accession>A0A6G8IDY3</accession>
<dbReference type="InterPro" id="IPR025746">
    <property type="entry name" value="PilX_N_dom"/>
</dbReference>
<evidence type="ECO:0000313" key="3">
    <source>
        <dbReference type="EMBL" id="QIM51343.1"/>
    </source>
</evidence>
<reference evidence="3 4" key="1">
    <citation type="submission" date="2020-03" db="EMBL/GenBank/DDBJ databases">
        <title>Hydrogenophaga sp. nov. isolated from cyanobacterial mat.</title>
        <authorList>
            <person name="Thorat V."/>
            <person name="Kirdat K."/>
            <person name="Tiwarekar B."/>
            <person name="Costa E.D."/>
            <person name="Yadav A."/>
        </authorList>
    </citation>
    <scope>NUCLEOTIDE SEQUENCE [LARGE SCALE GENOMIC DNA]</scope>
    <source>
        <strain evidence="3 4">BA0156</strain>
    </source>
</reference>
<evidence type="ECO:0000259" key="2">
    <source>
        <dbReference type="Pfam" id="PF14341"/>
    </source>
</evidence>
<dbReference type="KEGG" id="hcz:G9Q37_03935"/>
<organism evidence="3 4">
    <name type="scientific">Hydrogenophaga crocea</name>
    <dbReference type="NCBI Taxonomy" id="2716225"/>
    <lineage>
        <taxon>Bacteria</taxon>
        <taxon>Pseudomonadati</taxon>
        <taxon>Pseudomonadota</taxon>
        <taxon>Betaproteobacteria</taxon>
        <taxon>Burkholderiales</taxon>
        <taxon>Comamonadaceae</taxon>
        <taxon>Hydrogenophaga</taxon>
    </lineage>
</organism>
<sequence length="181" mass="19325">MRSRSSNRFSRPSAQRGVALVIALVLLVLMTLLGLTSMRGVALEERMTGNTYDRSLSFQAAESALREAEALVEANRPTPAALAACVNGICGSPNPADLERWLDPAFPSPPNPGGWQAATQVSNGPISLTPQYIVEYLGDTFPCQPGNPASTNDCKRYRITARSAPGGDRSVVMLQSVFATD</sequence>
<evidence type="ECO:0000313" key="4">
    <source>
        <dbReference type="Proteomes" id="UP000503162"/>
    </source>
</evidence>
<feature type="domain" description="PilX/PilW C-terminal" evidence="1">
    <location>
        <begin position="101"/>
        <end position="179"/>
    </location>
</feature>
<keyword evidence="4" id="KW-1185">Reference proteome</keyword>
<name>A0A6G8IDY3_9BURK</name>
<gene>
    <name evidence="3" type="ORF">G9Q37_03935</name>
</gene>